<dbReference type="InterPro" id="IPR001845">
    <property type="entry name" value="HTH_ArsR_DNA-bd_dom"/>
</dbReference>
<dbReference type="GO" id="GO:0003677">
    <property type="term" value="F:DNA binding"/>
    <property type="evidence" value="ECO:0007669"/>
    <property type="project" value="UniProtKB-KW"/>
</dbReference>
<dbReference type="Proteomes" id="UP000199317">
    <property type="component" value="Unassembled WGS sequence"/>
</dbReference>
<accession>A0A1H0WTH6</accession>
<dbReference type="SUPFAM" id="SSF46785">
    <property type="entry name" value="Winged helix' DNA-binding domain"/>
    <property type="match status" value="1"/>
</dbReference>
<gene>
    <name evidence="5" type="ORF">SAMN04489708_1565</name>
</gene>
<dbReference type="InterPro" id="IPR011991">
    <property type="entry name" value="ArsR-like_HTH"/>
</dbReference>
<proteinExistence type="predicted"/>
<dbReference type="PANTHER" id="PTHR43132:SF2">
    <property type="entry name" value="ARSENICAL RESISTANCE OPERON REPRESSOR ARSR-RELATED"/>
    <property type="match status" value="1"/>
</dbReference>
<dbReference type="AlphaFoldDB" id="A0A1H0WTH6"/>
<sequence>MPRKSHSLLPASSAAKPPLDPQVLRQAAVQAVARLKLLANEDRLLLLCQLSQGEMCVSGLEACLDIRQPTLSQQLGVLRRQGVVATRREGKNIHYRVADPALLEVLAVLYRLYCPKE</sequence>
<organism evidence="5 6">
    <name type="scientific">Paracidovorax cattleyae</name>
    <dbReference type="NCBI Taxonomy" id="80868"/>
    <lineage>
        <taxon>Bacteria</taxon>
        <taxon>Pseudomonadati</taxon>
        <taxon>Pseudomonadota</taxon>
        <taxon>Betaproteobacteria</taxon>
        <taxon>Burkholderiales</taxon>
        <taxon>Comamonadaceae</taxon>
        <taxon>Paracidovorax</taxon>
    </lineage>
</organism>
<reference evidence="6" key="1">
    <citation type="submission" date="2016-10" db="EMBL/GenBank/DDBJ databases">
        <authorList>
            <person name="Varghese N."/>
            <person name="Submissions S."/>
        </authorList>
    </citation>
    <scope>NUCLEOTIDE SEQUENCE [LARGE SCALE GENOMIC DNA]</scope>
    <source>
        <strain evidence="6">DSM 17101</strain>
    </source>
</reference>
<dbReference type="SMART" id="SM00418">
    <property type="entry name" value="HTH_ARSR"/>
    <property type="match status" value="1"/>
</dbReference>
<evidence type="ECO:0000313" key="6">
    <source>
        <dbReference type="Proteomes" id="UP000199317"/>
    </source>
</evidence>
<feature type="domain" description="HTH arsR-type" evidence="4">
    <location>
        <begin position="23"/>
        <end position="117"/>
    </location>
</feature>
<evidence type="ECO:0000256" key="2">
    <source>
        <dbReference type="ARBA" id="ARBA00023125"/>
    </source>
</evidence>
<dbReference type="Gene3D" id="1.10.10.10">
    <property type="entry name" value="Winged helix-like DNA-binding domain superfamily/Winged helix DNA-binding domain"/>
    <property type="match status" value="1"/>
</dbReference>
<evidence type="ECO:0000256" key="1">
    <source>
        <dbReference type="ARBA" id="ARBA00023015"/>
    </source>
</evidence>
<dbReference type="Pfam" id="PF01022">
    <property type="entry name" value="HTH_5"/>
    <property type="match status" value="1"/>
</dbReference>
<dbReference type="PRINTS" id="PR00778">
    <property type="entry name" value="HTHARSR"/>
</dbReference>
<keyword evidence="6" id="KW-1185">Reference proteome</keyword>
<name>A0A1H0WTH6_9BURK</name>
<dbReference type="RefSeq" id="WP_192883822.1">
    <property type="nucleotide sequence ID" value="NZ_CP028290.1"/>
</dbReference>
<evidence type="ECO:0000259" key="4">
    <source>
        <dbReference type="PROSITE" id="PS50987"/>
    </source>
</evidence>
<dbReference type="InterPro" id="IPR036390">
    <property type="entry name" value="WH_DNA-bd_sf"/>
</dbReference>
<dbReference type="InterPro" id="IPR036388">
    <property type="entry name" value="WH-like_DNA-bd_sf"/>
</dbReference>
<dbReference type="CDD" id="cd00090">
    <property type="entry name" value="HTH_ARSR"/>
    <property type="match status" value="1"/>
</dbReference>
<protein>
    <submittedName>
        <fullName evidence="5">Transcriptional regulator, ArsR family</fullName>
    </submittedName>
</protein>
<evidence type="ECO:0000313" key="5">
    <source>
        <dbReference type="EMBL" id="SDP93879.1"/>
    </source>
</evidence>
<keyword evidence="2" id="KW-0238">DNA-binding</keyword>
<evidence type="ECO:0000256" key="3">
    <source>
        <dbReference type="ARBA" id="ARBA00023163"/>
    </source>
</evidence>
<keyword evidence="3" id="KW-0804">Transcription</keyword>
<keyword evidence="1" id="KW-0805">Transcription regulation</keyword>
<dbReference type="NCBIfam" id="NF033788">
    <property type="entry name" value="HTH_metalloreg"/>
    <property type="match status" value="1"/>
</dbReference>
<dbReference type="InterPro" id="IPR051011">
    <property type="entry name" value="Metal_resp_trans_reg"/>
</dbReference>
<dbReference type="GO" id="GO:0003700">
    <property type="term" value="F:DNA-binding transcription factor activity"/>
    <property type="evidence" value="ECO:0007669"/>
    <property type="project" value="InterPro"/>
</dbReference>
<dbReference type="EMBL" id="FNJL01000056">
    <property type="protein sequence ID" value="SDP93879.1"/>
    <property type="molecule type" value="Genomic_DNA"/>
</dbReference>
<dbReference type="PANTHER" id="PTHR43132">
    <property type="entry name" value="ARSENICAL RESISTANCE OPERON REPRESSOR ARSR-RELATED"/>
    <property type="match status" value="1"/>
</dbReference>
<dbReference type="PROSITE" id="PS50987">
    <property type="entry name" value="HTH_ARSR_2"/>
    <property type="match status" value="1"/>
</dbReference>